<keyword evidence="2 3" id="KW-0472">Membrane</keyword>
<reference evidence="6 7" key="1">
    <citation type="submission" date="2015-01" db="EMBL/GenBank/DDBJ databases">
        <title>Vibrio sp. C5 JCM 19232 whole genome shotgun sequence.</title>
        <authorList>
            <person name="Sawabe T."/>
            <person name="Meirelles P."/>
            <person name="Feng G."/>
            <person name="Sayaka M."/>
            <person name="Hattori M."/>
            <person name="Ohkuma M."/>
        </authorList>
    </citation>
    <scope>NUCLEOTIDE SEQUENCE [LARGE SCALE GENOMIC DNA]</scope>
    <source>
        <strain evidence="6 7">JCM19232</strain>
    </source>
</reference>
<feature type="domain" description="OmpA-like" evidence="5">
    <location>
        <begin position="93"/>
        <end position="206"/>
    </location>
</feature>
<comment type="subcellular location">
    <subcellularLocation>
        <location evidence="1">Cell outer membrane</location>
    </subcellularLocation>
</comment>
<dbReference type="PANTHER" id="PTHR30329">
    <property type="entry name" value="STATOR ELEMENT OF FLAGELLAR MOTOR COMPLEX"/>
    <property type="match status" value="1"/>
</dbReference>
<dbReference type="CDD" id="cd07185">
    <property type="entry name" value="OmpA_C-like"/>
    <property type="match status" value="1"/>
</dbReference>
<proteinExistence type="predicted"/>
<evidence type="ECO:0000313" key="7">
    <source>
        <dbReference type="Proteomes" id="UP000031670"/>
    </source>
</evidence>
<feature type="signal peptide" evidence="4">
    <location>
        <begin position="1"/>
        <end position="22"/>
    </location>
</feature>
<evidence type="ECO:0000256" key="4">
    <source>
        <dbReference type="SAM" id="SignalP"/>
    </source>
</evidence>
<dbReference type="GO" id="GO:0009279">
    <property type="term" value="C:cell outer membrane"/>
    <property type="evidence" value="ECO:0007669"/>
    <property type="project" value="UniProtKB-SubCell"/>
</dbReference>
<keyword evidence="4" id="KW-0732">Signal</keyword>
<dbReference type="InterPro" id="IPR006665">
    <property type="entry name" value="OmpA-like"/>
</dbReference>
<dbReference type="PROSITE" id="PS51123">
    <property type="entry name" value="OMPA_2"/>
    <property type="match status" value="1"/>
</dbReference>
<name>A0A0B8P6U4_9VIBR</name>
<dbReference type="InterPro" id="IPR006664">
    <property type="entry name" value="OMP_bac"/>
</dbReference>
<dbReference type="Pfam" id="PF00691">
    <property type="entry name" value="OmpA"/>
    <property type="match status" value="1"/>
</dbReference>
<feature type="chain" id="PRO_5002121879" evidence="4">
    <location>
        <begin position="23"/>
        <end position="206"/>
    </location>
</feature>
<organism evidence="6 7">
    <name type="scientific">Vibrio ishigakensis</name>
    <dbReference type="NCBI Taxonomy" id="1481914"/>
    <lineage>
        <taxon>Bacteria</taxon>
        <taxon>Pseudomonadati</taxon>
        <taxon>Pseudomonadota</taxon>
        <taxon>Gammaproteobacteria</taxon>
        <taxon>Vibrionales</taxon>
        <taxon>Vibrionaceae</taxon>
        <taxon>Vibrio</taxon>
    </lineage>
</organism>
<dbReference type="InterPro" id="IPR050330">
    <property type="entry name" value="Bact_OuterMem_StrucFunc"/>
</dbReference>
<dbReference type="SUPFAM" id="SSF103088">
    <property type="entry name" value="OmpA-like"/>
    <property type="match status" value="1"/>
</dbReference>
<gene>
    <name evidence="6" type="ORF">JCM19232_610</name>
</gene>
<dbReference type="InterPro" id="IPR036737">
    <property type="entry name" value="OmpA-like_sf"/>
</dbReference>
<comment type="caution">
    <text evidence="6">The sequence shown here is derived from an EMBL/GenBank/DDBJ whole genome shotgun (WGS) entry which is preliminary data.</text>
</comment>
<reference evidence="6 7" key="2">
    <citation type="submission" date="2015-01" db="EMBL/GenBank/DDBJ databases">
        <authorList>
            <consortium name="NBRP consortium"/>
            <person name="Sawabe T."/>
            <person name="Meirelles P."/>
            <person name="Feng G."/>
            <person name="Sayaka M."/>
            <person name="Hattori M."/>
            <person name="Ohkuma M."/>
        </authorList>
    </citation>
    <scope>NUCLEOTIDE SEQUENCE [LARGE SCALE GENOMIC DNA]</scope>
    <source>
        <strain evidence="6 7">JCM19232</strain>
    </source>
</reference>
<dbReference type="PRINTS" id="PR01021">
    <property type="entry name" value="OMPADOMAIN"/>
</dbReference>
<evidence type="ECO:0000313" key="6">
    <source>
        <dbReference type="EMBL" id="GAM60277.1"/>
    </source>
</evidence>
<protein>
    <submittedName>
        <fullName evidence="6">Outer membrane protein A</fullName>
    </submittedName>
</protein>
<dbReference type="PANTHER" id="PTHR30329:SF17">
    <property type="entry name" value="LIPOPROTEIN YFIB-RELATED"/>
    <property type="match status" value="1"/>
</dbReference>
<dbReference type="EMBL" id="BBSA01000001">
    <property type="protein sequence ID" value="GAM60277.1"/>
    <property type="molecule type" value="Genomic_DNA"/>
</dbReference>
<dbReference type="Proteomes" id="UP000031670">
    <property type="component" value="Unassembled WGS sequence"/>
</dbReference>
<evidence type="ECO:0000256" key="3">
    <source>
        <dbReference type="PROSITE-ProRule" id="PRU00473"/>
    </source>
</evidence>
<evidence type="ECO:0000256" key="2">
    <source>
        <dbReference type="ARBA" id="ARBA00023136"/>
    </source>
</evidence>
<dbReference type="AlphaFoldDB" id="A0A0B8P6U4"/>
<dbReference type="Gene3D" id="3.30.1330.60">
    <property type="entry name" value="OmpA-like domain"/>
    <property type="match status" value="1"/>
</dbReference>
<evidence type="ECO:0000256" key="1">
    <source>
        <dbReference type="ARBA" id="ARBA00004442"/>
    </source>
</evidence>
<evidence type="ECO:0000259" key="5">
    <source>
        <dbReference type="PROSITE" id="PS51123"/>
    </source>
</evidence>
<accession>A0A0B8P6U4</accession>
<sequence length="206" mass="22374">MNRNSTLSLASMLVLTAFSAQSEPQHYYCDTGVIEFQHAVDIGAVTGIGTHRQGYLVVDARPAGNHLQQALLDKAMQNRHLGGCDSFITSPSMTIDSSSVVMRVNFAFDSDAVTPMAKRALKQFSTELTDAEQKMIVEGHTDAIGTEEYNQGLGFRRADQTAKVLKQEGVPSQNLTIKSLGETDPVASNNDSEGRALNRRADVVIE</sequence>